<evidence type="ECO:0000313" key="5">
    <source>
        <dbReference type="EMBL" id="GAV63308.1"/>
    </source>
</evidence>
<dbReference type="CDD" id="cd02120">
    <property type="entry name" value="PA_subtilisin_like"/>
    <property type="match status" value="1"/>
</dbReference>
<evidence type="ECO:0000256" key="1">
    <source>
        <dbReference type="ARBA" id="ARBA00004613"/>
    </source>
</evidence>
<comment type="caution">
    <text evidence="5">The sequence shown here is derived from an EMBL/GenBank/DDBJ whole genome shotgun (WGS) entry which is preliminary data.</text>
</comment>
<organism evidence="5 6">
    <name type="scientific">Cephalotus follicularis</name>
    <name type="common">Albany pitcher plant</name>
    <dbReference type="NCBI Taxonomy" id="3775"/>
    <lineage>
        <taxon>Eukaryota</taxon>
        <taxon>Viridiplantae</taxon>
        <taxon>Streptophyta</taxon>
        <taxon>Embryophyta</taxon>
        <taxon>Tracheophyta</taxon>
        <taxon>Spermatophyta</taxon>
        <taxon>Magnoliopsida</taxon>
        <taxon>eudicotyledons</taxon>
        <taxon>Gunneridae</taxon>
        <taxon>Pentapetalae</taxon>
        <taxon>rosids</taxon>
        <taxon>fabids</taxon>
        <taxon>Oxalidales</taxon>
        <taxon>Cephalotaceae</taxon>
        <taxon>Cephalotus</taxon>
    </lineage>
</organism>
<dbReference type="GO" id="GO:0006508">
    <property type="term" value="P:proteolysis"/>
    <property type="evidence" value="ECO:0007669"/>
    <property type="project" value="InterPro"/>
</dbReference>
<dbReference type="Gene3D" id="3.50.30.30">
    <property type="match status" value="1"/>
</dbReference>
<name>A0A1Q3B5N1_CEPFO</name>
<keyword evidence="6" id="KW-1185">Reference proteome</keyword>
<dbReference type="EMBL" id="BDDD01000302">
    <property type="protein sequence ID" value="GAV63308.1"/>
    <property type="molecule type" value="Genomic_DNA"/>
</dbReference>
<dbReference type="OrthoDB" id="1751551at2759"/>
<evidence type="ECO:0000256" key="3">
    <source>
        <dbReference type="ARBA" id="ARBA00022729"/>
    </source>
</evidence>
<dbReference type="SUPFAM" id="SSF52743">
    <property type="entry name" value="Subtilisin-like"/>
    <property type="match status" value="1"/>
</dbReference>
<comment type="subcellular location">
    <subcellularLocation>
        <location evidence="1">Secreted</location>
    </subcellularLocation>
</comment>
<dbReference type="InterPro" id="IPR045051">
    <property type="entry name" value="SBT"/>
</dbReference>
<dbReference type="STRING" id="3775.A0A1Q3B5N1"/>
<protein>
    <submittedName>
        <fullName evidence="5">PA domain-containing protein</fullName>
    </submittedName>
</protein>
<dbReference type="Proteomes" id="UP000187406">
    <property type="component" value="Unassembled WGS sequence"/>
</dbReference>
<evidence type="ECO:0000259" key="4">
    <source>
        <dbReference type="Pfam" id="PF02225"/>
    </source>
</evidence>
<dbReference type="InterPro" id="IPR003137">
    <property type="entry name" value="PA_domain"/>
</dbReference>
<dbReference type="GO" id="GO:0005576">
    <property type="term" value="C:extracellular region"/>
    <property type="evidence" value="ECO:0007669"/>
    <property type="project" value="UniProtKB-SubCell"/>
</dbReference>
<sequence>MQICSVGSLDPMKVKGKIVYCLGGVNLDDEKSMGVAQAEGAGMILANRLTTQVITPRAHFVPTSHVSAADGLSILFYISNTKSPVAYISGTTEVGSVAAPIMASFSSPGPNTITPEILKPDITAPGVSIWLPTLKLKGLLLSNQTRALFSSTLYLVLRWHAPMFLGLLAFSKPCTLIGVQLQSGLQS</sequence>
<evidence type="ECO:0000256" key="2">
    <source>
        <dbReference type="ARBA" id="ARBA00011073"/>
    </source>
</evidence>
<evidence type="ECO:0000313" key="6">
    <source>
        <dbReference type="Proteomes" id="UP000187406"/>
    </source>
</evidence>
<dbReference type="InterPro" id="IPR036852">
    <property type="entry name" value="Peptidase_S8/S53_dom_sf"/>
</dbReference>
<accession>A0A1Q3B5N1</accession>
<proteinExistence type="inferred from homology"/>
<dbReference type="InParanoid" id="A0A1Q3B5N1"/>
<reference evidence="6" key="1">
    <citation type="submission" date="2016-04" db="EMBL/GenBank/DDBJ databases">
        <title>Cephalotus genome sequencing.</title>
        <authorList>
            <person name="Fukushima K."/>
            <person name="Hasebe M."/>
            <person name="Fang X."/>
        </authorList>
    </citation>
    <scope>NUCLEOTIDE SEQUENCE [LARGE SCALE GENOMIC DNA]</scope>
    <source>
        <strain evidence="6">cv. St1</strain>
    </source>
</reference>
<gene>
    <name evidence="5" type="ORF">CFOL_v3_06827</name>
</gene>
<feature type="domain" description="PA" evidence="4">
    <location>
        <begin position="10"/>
        <end position="74"/>
    </location>
</feature>
<dbReference type="GO" id="GO:0004252">
    <property type="term" value="F:serine-type endopeptidase activity"/>
    <property type="evidence" value="ECO:0007669"/>
    <property type="project" value="InterPro"/>
</dbReference>
<dbReference type="AlphaFoldDB" id="A0A1Q3B5N1"/>
<keyword evidence="3" id="KW-0732">Signal</keyword>
<dbReference type="Pfam" id="PF02225">
    <property type="entry name" value="PA"/>
    <property type="match status" value="1"/>
</dbReference>
<comment type="similarity">
    <text evidence="2">Belongs to the peptidase S8 family.</text>
</comment>
<dbReference type="PANTHER" id="PTHR10795">
    <property type="entry name" value="PROPROTEIN CONVERTASE SUBTILISIN/KEXIN"/>
    <property type="match status" value="1"/>
</dbReference>